<dbReference type="Proteomes" id="UP000199417">
    <property type="component" value="Unassembled WGS sequence"/>
</dbReference>
<dbReference type="CDD" id="cd12797">
    <property type="entry name" value="M23_peptidase"/>
    <property type="match status" value="1"/>
</dbReference>
<dbReference type="InterPro" id="IPR016047">
    <property type="entry name" value="M23ase_b-sheet_dom"/>
</dbReference>
<protein>
    <submittedName>
        <fullName evidence="3">Murein DD-endopeptidase MepM and murein hydrolase activator NlpD, contain LysM domain</fullName>
    </submittedName>
</protein>
<dbReference type="InterPro" id="IPR050570">
    <property type="entry name" value="Cell_wall_metabolism_enzyme"/>
</dbReference>
<feature type="region of interest" description="Disordered" evidence="1">
    <location>
        <begin position="1"/>
        <end position="22"/>
    </location>
</feature>
<evidence type="ECO:0000259" key="2">
    <source>
        <dbReference type="Pfam" id="PF01551"/>
    </source>
</evidence>
<sequence length="237" mass="24041">MGTLRSTFHRSSSLAARSSAPQRRGLGRAKGVAIAAVTGAILAGGVPFGVATASAAPVALPPLPAGAALPALPAPAPLPDAAAAQRWFDDQLKAVLPPNSSAVPSKALTVQPVSGKLSSGYGARWGSHHGGVDIAAGIGTPVLAAADGEVINAGTASGFGLWVRVRHDDGTITVYGHVNEYLVNVGQRVVAGQQIATVGNRGQSTGPHLHFEVWDPNGNQVDPNVWLAQRGVAVTWS</sequence>
<dbReference type="PANTHER" id="PTHR21666">
    <property type="entry name" value="PEPTIDASE-RELATED"/>
    <property type="match status" value="1"/>
</dbReference>
<accession>A0A1G7APX2</accession>
<dbReference type="Pfam" id="PF01551">
    <property type="entry name" value="Peptidase_M23"/>
    <property type="match status" value="1"/>
</dbReference>
<dbReference type="GO" id="GO:0004222">
    <property type="term" value="F:metalloendopeptidase activity"/>
    <property type="evidence" value="ECO:0007669"/>
    <property type="project" value="TreeGrafter"/>
</dbReference>
<evidence type="ECO:0000313" key="4">
    <source>
        <dbReference type="Proteomes" id="UP000199417"/>
    </source>
</evidence>
<proteinExistence type="predicted"/>
<dbReference type="SUPFAM" id="SSF51261">
    <property type="entry name" value="Duplicated hybrid motif"/>
    <property type="match status" value="1"/>
</dbReference>
<dbReference type="AlphaFoldDB" id="A0A1G7APX2"/>
<keyword evidence="3" id="KW-0378">Hydrolase</keyword>
<dbReference type="Gene3D" id="2.70.70.10">
    <property type="entry name" value="Glucose Permease (Domain IIA)"/>
    <property type="match status" value="1"/>
</dbReference>
<evidence type="ECO:0000256" key="1">
    <source>
        <dbReference type="SAM" id="MobiDB-lite"/>
    </source>
</evidence>
<dbReference type="EMBL" id="FNAB01000011">
    <property type="protein sequence ID" value="SDE16740.1"/>
    <property type="molecule type" value="Genomic_DNA"/>
</dbReference>
<gene>
    <name evidence="3" type="ORF">SAMN05444580_11166</name>
</gene>
<evidence type="ECO:0000313" key="3">
    <source>
        <dbReference type="EMBL" id="SDE16740.1"/>
    </source>
</evidence>
<reference evidence="3 4" key="1">
    <citation type="submission" date="2016-10" db="EMBL/GenBank/DDBJ databases">
        <authorList>
            <person name="de Groot N.N."/>
        </authorList>
    </citation>
    <scope>NUCLEOTIDE SEQUENCE [LARGE SCALE GENOMIC DNA]</scope>
    <source>
        <strain evidence="3 4">JCM 11308</strain>
    </source>
</reference>
<feature type="compositionally biased region" description="Low complexity" evidence="1">
    <location>
        <begin position="10"/>
        <end position="22"/>
    </location>
</feature>
<dbReference type="InterPro" id="IPR011055">
    <property type="entry name" value="Dup_hybrid_motif"/>
</dbReference>
<dbReference type="PANTHER" id="PTHR21666:SF270">
    <property type="entry name" value="MUREIN HYDROLASE ACTIVATOR ENVC"/>
    <property type="match status" value="1"/>
</dbReference>
<organism evidence="3 4">
    <name type="scientific">Rhodococcus tukisamuensis</name>
    <dbReference type="NCBI Taxonomy" id="168276"/>
    <lineage>
        <taxon>Bacteria</taxon>
        <taxon>Bacillati</taxon>
        <taxon>Actinomycetota</taxon>
        <taxon>Actinomycetes</taxon>
        <taxon>Mycobacteriales</taxon>
        <taxon>Nocardiaceae</taxon>
        <taxon>Rhodococcus</taxon>
    </lineage>
</organism>
<name>A0A1G7APX2_9NOCA</name>
<dbReference type="STRING" id="168276.SAMN05444580_11166"/>
<feature type="domain" description="M23ase beta-sheet core" evidence="2">
    <location>
        <begin position="128"/>
        <end position="223"/>
    </location>
</feature>
<keyword evidence="4" id="KW-1185">Reference proteome</keyword>